<dbReference type="Proteomes" id="UP000192578">
    <property type="component" value="Unassembled WGS sequence"/>
</dbReference>
<evidence type="ECO:0000313" key="1">
    <source>
        <dbReference type="EMBL" id="OQV20070.1"/>
    </source>
</evidence>
<dbReference type="AlphaFoldDB" id="A0A1W0WXY7"/>
<dbReference type="EMBL" id="MTYJ01000033">
    <property type="protein sequence ID" value="OQV20070.1"/>
    <property type="molecule type" value="Genomic_DNA"/>
</dbReference>
<gene>
    <name evidence="1" type="ORF">BV898_05864</name>
</gene>
<sequence length="136" mass="14417">MPQHMNQHLSLMTTASSFSSSGRAARFVLLISCLCGIIMMGPRQQVTAFVMFKPLMKFNSDGSPATTTEAPAELSPSGKIMSLIMIEDMGRNAGKVSGLDFGFKRGSAGVHIARHSQALGLASSAFAPGRKRIAAE</sequence>
<keyword evidence="2" id="KW-1185">Reference proteome</keyword>
<accession>A0A1W0WXY7</accession>
<protein>
    <submittedName>
        <fullName evidence="1">Uncharacterized protein</fullName>
    </submittedName>
</protein>
<proteinExistence type="predicted"/>
<reference evidence="2" key="1">
    <citation type="submission" date="2017-01" db="EMBL/GenBank/DDBJ databases">
        <title>Comparative genomics of anhydrobiosis in the tardigrade Hypsibius dujardini.</title>
        <authorList>
            <person name="Yoshida Y."/>
            <person name="Koutsovoulos G."/>
            <person name="Laetsch D."/>
            <person name="Stevens L."/>
            <person name="Kumar S."/>
            <person name="Horikawa D."/>
            <person name="Ishino K."/>
            <person name="Komine S."/>
            <person name="Tomita M."/>
            <person name="Blaxter M."/>
            <person name="Arakawa K."/>
        </authorList>
    </citation>
    <scope>NUCLEOTIDE SEQUENCE [LARGE SCALE GENOMIC DNA]</scope>
    <source>
        <strain evidence="2">Z151</strain>
    </source>
</reference>
<name>A0A1W0WXY7_HYPEX</name>
<comment type="caution">
    <text evidence="1">The sequence shown here is derived from an EMBL/GenBank/DDBJ whole genome shotgun (WGS) entry which is preliminary data.</text>
</comment>
<evidence type="ECO:0000313" key="2">
    <source>
        <dbReference type="Proteomes" id="UP000192578"/>
    </source>
</evidence>
<organism evidence="1 2">
    <name type="scientific">Hypsibius exemplaris</name>
    <name type="common">Freshwater tardigrade</name>
    <dbReference type="NCBI Taxonomy" id="2072580"/>
    <lineage>
        <taxon>Eukaryota</taxon>
        <taxon>Metazoa</taxon>
        <taxon>Ecdysozoa</taxon>
        <taxon>Tardigrada</taxon>
        <taxon>Eutardigrada</taxon>
        <taxon>Parachela</taxon>
        <taxon>Hypsibioidea</taxon>
        <taxon>Hypsibiidae</taxon>
        <taxon>Hypsibius</taxon>
    </lineage>
</organism>